<evidence type="ECO:0000313" key="2">
    <source>
        <dbReference type="EMBL" id="KAG0569530.1"/>
    </source>
</evidence>
<evidence type="ECO:0000313" key="3">
    <source>
        <dbReference type="Proteomes" id="UP000822688"/>
    </source>
</evidence>
<reference evidence="2 3" key="1">
    <citation type="submission" date="2020-06" db="EMBL/GenBank/DDBJ databases">
        <title>WGS assembly of Ceratodon purpureus strain R40.</title>
        <authorList>
            <person name="Carey S.B."/>
            <person name="Jenkins J."/>
            <person name="Shu S."/>
            <person name="Lovell J.T."/>
            <person name="Sreedasyam A."/>
            <person name="Maumus F."/>
            <person name="Tiley G.P."/>
            <person name="Fernandez-Pozo N."/>
            <person name="Barry K."/>
            <person name="Chen C."/>
            <person name="Wang M."/>
            <person name="Lipzen A."/>
            <person name="Daum C."/>
            <person name="Saski C.A."/>
            <person name="Payton A.C."/>
            <person name="Mcbreen J.C."/>
            <person name="Conrad R.E."/>
            <person name="Kollar L.M."/>
            <person name="Olsson S."/>
            <person name="Huttunen S."/>
            <person name="Landis J.B."/>
            <person name="Wickett N.J."/>
            <person name="Johnson M.G."/>
            <person name="Rensing S.A."/>
            <person name="Grimwood J."/>
            <person name="Schmutz J."/>
            <person name="Mcdaniel S.F."/>
        </authorList>
    </citation>
    <scope>NUCLEOTIDE SEQUENCE [LARGE SCALE GENOMIC DNA]</scope>
    <source>
        <strain evidence="2 3">R40</strain>
    </source>
</reference>
<sequence>MALKGRQLRSSTHQAISIPVVINYLKPQTPQLPEKEQNTTTHNQEWQSNRNPIPSNPKPTQKCKRHCGLYTKMMAQLIVHSPAANLTACRIKITFPAPVTTTLAGSNLNLDICTPRKVKRMTPTITPTSHPSILSRRT</sequence>
<dbReference type="EMBL" id="CM026427">
    <property type="protein sequence ID" value="KAG0569530.1"/>
    <property type="molecule type" value="Genomic_DNA"/>
</dbReference>
<feature type="compositionally biased region" description="Polar residues" evidence="1">
    <location>
        <begin position="38"/>
        <end position="53"/>
    </location>
</feature>
<protein>
    <submittedName>
        <fullName evidence="2">Uncharacterized protein</fullName>
    </submittedName>
</protein>
<name>A0A8T0HE00_CERPU</name>
<accession>A0A8T0HE00</accession>
<organism evidence="2 3">
    <name type="scientific">Ceratodon purpureus</name>
    <name type="common">Fire moss</name>
    <name type="synonym">Dicranum purpureum</name>
    <dbReference type="NCBI Taxonomy" id="3225"/>
    <lineage>
        <taxon>Eukaryota</taxon>
        <taxon>Viridiplantae</taxon>
        <taxon>Streptophyta</taxon>
        <taxon>Embryophyta</taxon>
        <taxon>Bryophyta</taxon>
        <taxon>Bryophytina</taxon>
        <taxon>Bryopsida</taxon>
        <taxon>Dicranidae</taxon>
        <taxon>Pseudoditrichales</taxon>
        <taxon>Ditrichaceae</taxon>
        <taxon>Ceratodon</taxon>
    </lineage>
</organism>
<gene>
    <name evidence="2" type="ORF">KC19_6G097500</name>
</gene>
<comment type="caution">
    <text evidence="2">The sequence shown here is derived from an EMBL/GenBank/DDBJ whole genome shotgun (WGS) entry which is preliminary data.</text>
</comment>
<evidence type="ECO:0000256" key="1">
    <source>
        <dbReference type="SAM" id="MobiDB-lite"/>
    </source>
</evidence>
<dbReference type="AlphaFoldDB" id="A0A8T0HE00"/>
<keyword evidence="3" id="KW-1185">Reference proteome</keyword>
<feature type="region of interest" description="Disordered" evidence="1">
    <location>
        <begin position="29"/>
        <end position="62"/>
    </location>
</feature>
<proteinExistence type="predicted"/>
<dbReference type="Proteomes" id="UP000822688">
    <property type="component" value="Chromosome 6"/>
</dbReference>